<keyword evidence="2" id="KW-1185">Reference proteome</keyword>
<dbReference type="Proteomes" id="UP001215280">
    <property type="component" value="Unassembled WGS sequence"/>
</dbReference>
<name>A0AAD7HMG5_9AGAR</name>
<reference evidence="1" key="1">
    <citation type="submission" date="2023-03" db="EMBL/GenBank/DDBJ databases">
        <title>Massive genome expansion in bonnet fungi (Mycena s.s.) driven by repeated elements and novel gene families across ecological guilds.</title>
        <authorList>
            <consortium name="Lawrence Berkeley National Laboratory"/>
            <person name="Harder C.B."/>
            <person name="Miyauchi S."/>
            <person name="Viragh M."/>
            <person name="Kuo A."/>
            <person name="Thoen E."/>
            <person name="Andreopoulos B."/>
            <person name="Lu D."/>
            <person name="Skrede I."/>
            <person name="Drula E."/>
            <person name="Henrissat B."/>
            <person name="Morin E."/>
            <person name="Kohler A."/>
            <person name="Barry K."/>
            <person name="LaButti K."/>
            <person name="Morin E."/>
            <person name="Salamov A."/>
            <person name="Lipzen A."/>
            <person name="Mereny Z."/>
            <person name="Hegedus B."/>
            <person name="Baldrian P."/>
            <person name="Stursova M."/>
            <person name="Weitz H."/>
            <person name="Taylor A."/>
            <person name="Grigoriev I.V."/>
            <person name="Nagy L.G."/>
            <person name="Martin F."/>
            <person name="Kauserud H."/>
        </authorList>
    </citation>
    <scope>NUCLEOTIDE SEQUENCE</scope>
    <source>
        <strain evidence="1">CBHHK188m</strain>
    </source>
</reference>
<evidence type="ECO:0000313" key="2">
    <source>
        <dbReference type="Proteomes" id="UP001215280"/>
    </source>
</evidence>
<accession>A0AAD7HMG5</accession>
<dbReference type="EMBL" id="JARJLG010000242">
    <property type="protein sequence ID" value="KAJ7723954.1"/>
    <property type="molecule type" value="Genomic_DNA"/>
</dbReference>
<dbReference type="AlphaFoldDB" id="A0AAD7HMG5"/>
<proteinExistence type="predicted"/>
<protein>
    <submittedName>
        <fullName evidence="1">Uncharacterized protein</fullName>
    </submittedName>
</protein>
<gene>
    <name evidence="1" type="ORF">DFH07DRAFT_971379</name>
</gene>
<organism evidence="1 2">
    <name type="scientific">Mycena maculata</name>
    <dbReference type="NCBI Taxonomy" id="230809"/>
    <lineage>
        <taxon>Eukaryota</taxon>
        <taxon>Fungi</taxon>
        <taxon>Dikarya</taxon>
        <taxon>Basidiomycota</taxon>
        <taxon>Agaricomycotina</taxon>
        <taxon>Agaricomycetes</taxon>
        <taxon>Agaricomycetidae</taxon>
        <taxon>Agaricales</taxon>
        <taxon>Marasmiineae</taxon>
        <taxon>Mycenaceae</taxon>
        <taxon>Mycena</taxon>
    </lineage>
</organism>
<evidence type="ECO:0000313" key="1">
    <source>
        <dbReference type="EMBL" id="KAJ7723954.1"/>
    </source>
</evidence>
<sequence length="269" mass="29129">MPTPTPRRPVYDAHDVMCRRRPLRLPALPTLFSTFLSLMPRINFGNTLETAHAPYPDTMCIARPTIELQLDDLLNADADADPGTGPEGRVQRVGFIVNCTGGSAIHFPAAGVHRGSNCLHLPLVYTPLGSLPGHSAMLWTSRSSAWLLALDMLDHESIEGGIDMLRHEDASGATADGQWFSLRHVTEKVNANDGTSSVLASALRVAHSVPPPTHSSFASASTSSYCCTPLMLANDNTTSHAWFFGPPTPFPCPPQPRTRVTDARAPRHH</sequence>
<comment type="caution">
    <text evidence="1">The sequence shown here is derived from an EMBL/GenBank/DDBJ whole genome shotgun (WGS) entry which is preliminary data.</text>
</comment>